<accession>A0A914AYV3</accession>
<dbReference type="FunFam" id="4.10.260.10:FF:000001">
    <property type="entry name" value="Guanine nucleotide-binding protein subunit gamma"/>
    <property type="match status" value="1"/>
</dbReference>
<comment type="function">
    <text evidence="9">Guanine nucleotide-binding proteins (G proteins) are involved as a modulator or transducer in various transmembrane signaling systems. The beta and gamma chains are required for the GTPase activity, for replacement of GDP by GTP, and for G protein-effector interaction.</text>
</comment>
<dbReference type="AlphaFoldDB" id="A0A914AYV3"/>
<dbReference type="PROSITE" id="PS50058">
    <property type="entry name" value="G_PROTEIN_GAMMA"/>
    <property type="match status" value="1"/>
</dbReference>
<dbReference type="PANTHER" id="PTHR13809">
    <property type="entry name" value="GUANINE NUCLEOTIDE-BINDING PROTEIN GAMMA SUBUNIT"/>
    <property type="match status" value="1"/>
</dbReference>
<dbReference type="GO" id="GO:0031681">
    <property type="term" value="F:G-protein beta-subunit binding"/>
    <property type="evidence" value="ECO:0007669"/>
    <property type="project" value="InterPro"/>
</dbReference>
<dbReference type="GO" id="GO:0005834">
    <property type="term" value="C:heterotrimeric G-protein complex"/>
    <property type="evidence" value="ECO:0007669"/>
    <property type="project" value="InterPro"/>
</dbReference>
<evidence type="ECO:0000256" key="6">
    <source>
        <dbReference type="ARBA" id="ARBA00023224"/>
    </source>
</evidence>
<dbReference type="RefSeq" id="XP_038068441.1">
    <property type="nucleotide sequence ID" value="XM_038212513.1"/>
</dbReference>
<dbReference type="GO" id="GO:0007186">
    <property type="term" value="P:G protein-coupled receptor signaling pathway"/>
    <property type="evidence" value="ECO:0007669"/>
    <property type="project" value="InterPro"/>
</dbReference>
<comment type="subcellular location">
    <subcellularLocation>
        <location evidence="1 9">Cell membrane</location>
        <topology evidence="1 9">Lipid-anchor</topology>
        <orientation evidence="1 9">Cytoplasmic side</orientation>
    </subcellularLocation>
</comment>
<reference evidence="11" key="1">
    <citation type="submission" date="2022-11" db="UniProtKB">
        <authorList>
            <consortium name="EnsemblMetazoa"/>
        </authorList>
    </citation>
    <scope>IDENTIFICATION</scope>
</reference>
<dbReference type="Pfam" id="PF00631">
    <property type="entry name" value="G-gamma"/>
    <property type="match status" value="1"/>
</dbReference>
<keyword evidence="8" id="KW-0636">Prenylation</keyword>
<dbReference type="SMART" id="SM01224">
    <property type="entry name" value="G_gamma"/>
    <property type="match status" value="1"/>
</dbReference>
<comment type="subunit">
    <text evidence="9">G proteins are composed of 3 units; alpha, beta and gamma.</text>
</comment>
<dbReference type="InterPro" id="IPR036284">
    <property type="entry name" value="GGL_sf"/>
</dbReference>
<keyword evidence="7 9" id="KW-0449">Lipoprotein</keyword>
<evidence type="ECO:0000256" key="1">
    <source>
        <dbReference type="ARBA" id="ARBA00004342"/>
    </source>
</evidence>
<keyword evidence="12" id="KW-1185">Reference proteome</keyword>
<dbReference type="SUPFAM" id="SSF48670">
    <property type="entry name" value="Transducin (heterotrimeric G protein), gamma chain"/>
    <property type="match status" value="1"/>
</dbReference>
<dbReference type="Proteomes" id="UP000887568">
    <property type="component" value="Unplaced"/>
</dbReference>
<dbReference type="OMA" id="QEKKSCA"/>
<keyword evidence="3 9" id="KW-1003">Cell membrane</keyword>
<evidence type="ECO:0000256" key="4">
    <source>
        <dbReference type="ARBA" id="ARBA00022481"/>
    </source>
</evidence>
<evidence type="ECO:0000256" key="2">
    <source>
        <dbReference type="ARBA" id="ARBA00007431"/>
    </source>
</evidence>
<dbReference type="SMART" id="SM00224">
    <property type="entry name" value="GGL"/>
    <property type="match status" value="1"/>
</dbReference>
<evidence type="ECO:0000256" key="3">
    <source>
        <dbReference type="ARBA" id="ARBA00022475"/>
    </source>
</evidence>
<comment type="similarity">
    <text evidence="2 9">Belongs to the G protein gamma family.</text>
</comment>
<proteinExistence type="inferred from homology"/>
<evidence type="ECO:0000256" key="7">
    <source>
        <dbReference type="ARBA" id="ARBA00023288"/>
    </source>
</evidence>
<keyword evidence="6 9" id="KW-0807">Transducer</keyword>
<evidence type="ECO:0000256" key="5">
    <source>
        <dbReference type="ARBA" id="ARBA00023136"/>
    </source>
</evidence>
<evidence type="ECO:0000313" key="12">
    <source>
        <dbReference type="Proteomes" id="UP000887568"/>
    </source>
</evidence>
<dbReference type="OrthoDB" id="6264244at2759"/>
<evidence type="ECO:0000313" key="11">
    <source>
        <dbReference type="EnsemblMetazoa" id="XP_038068441.1"/>
    </source>
</evidence>
<name>A0A914AYV3_PATMI</name>
<evidence type="ECO:0000256" key="9">
    <source>
        <dbReference type="RuleBase" id="RU004973"/>
    </source>
</evidence>
<dbReference type="Gene3D" id="4.10.260.10">
    <property type="entry name" value="Transducin (heterotrimeric G protein), gamma chain"/>
    <property type="match status" value="1"/>
</dbReference>
<evidence type="ECO:0000259" key="10">
    <source>
        <dbReference type="PROSITE" id="PS50058"/>
    </source>
</evidence>
<evidence type="ECO:0000256" key="8">
    <source>
        <dbReference type="ARBA" id="ARBA00023289"/>
    </source>
</evidence>
<keyword evidence="5 9" id="KW-0472">Membrane</keyword>
<dbReference type="InterPro" id="IPR001770">
    <property type="entry name" value="G-protein_gamma"/>
</dbReference>
<keyword evidence="4" id="KW-0488">Methylation</keyword>
<sequence length="74" mass="8638">MDRSKQPVQVSSQISKLRKVVEQLRKEANIDRAKVSESGWFLADYCDMCYHKDPLLPGVMTYNPYKEKRSCEIV</sequence>
<dbReference type="EnsemblMetazoa" id="XM_038212513.1">
    <property type="protein sequence ID" value="XP_038068441.1"/>
    <property type="gene ID" value="LOC119737876"/>
</dbReference>
<dbReference type="InterPro" id="IPR015898">
    <property type="entry name" value="G-protein_gamma-like_dom"/>
</dbReference>
<feature type="domain" description="G protein gamma" evidence="10">
    <location>
        <begin position="10"/>
        <end position="74"/>
    </location>
</feature>
<protein>
    <recommendedName>
        <fullName evidence="9">Guanine nucleotide-binding protein subunit gamma</fullName>
    </recommendedName>
</protein>
<dbReference type="PRINTS" id="PR00321">
    <property type="entry name" value="GPROTEING"/>
</dbReference>
<dbReference type="GeneID" id="119737876"/>
<organism evidence="11 12">
    <name type="scientific">Patiria miniata</name>
    <name type="common">Bat star</name>
    <name type="synonym">Asterina miniata</name>
    <dbReference type="NCBI Taxonomy" id="46514"/>
    <lineage>
        <taxon>Eukaryota</taxon>
        <taxon>Metazoa</taxon>
        <taxon>Echinodermata</taxon>
        <taxon>Eleutherozoa</taxon>
        <taxon>Asterozoa</taxon>
        <taxon>Asteroidea</taxon>
        <taxon>Valvatacea</taxon>
        <taxon>Valvatida</taxon>
        <taxon>Asterinidae</taxon>
        <taxon>Patiria</taxon>
    </lineage>
</organism>